<comment type="caution">
    <text evidence="1">The sequence shown here is derived from an EMBL/GenBank/DDBJ whole genome shotgun (WGS) entry which is preliminary data.</text>
</comment>
<keyword evidence="2" id="KW-1185">Reference proteome</keyword>
<reference evidence="1 2" key="1">
    <citation type="journal article" date="2011" name="Genome Res.">
        <title>Phylogeny-wide analysis of social amoeba genomes highlights ancient origins for complex intercellular communication.</title>
        <authorList>
            <person name="Heidel A.J."/>
            <person name="Lawal H.M."/>
            <person name="Felder M."/>
            <person name="Schilde C."/>
            <person name="Helps N.R."/>
            <person name="Tunggal B."/>
            <person name="Rivero F."/>
            <person name="John U."/>
            <person name="Schleicher M."/>
            <person name="Eichinger L."/>
            <person name="Platzer M."/>
            <person name="Noegel A.A."/>
            <person name="Schaap P."/>
            <person name="Gloeckner G."/>
        </authorList>
    </citation>
    <scope>NUCLEOTIDE SEQUENCE [LARGE SCALE GENOMIC DNA]</scope>
    <source>
        <strain evidence="2">ATCC 26659 / Pp 5 / PN500</strain>
    </source>
</reference>
<dbReference type="Proteomes" id="UP000001396">
    <property type="component" value="Unassembled WGS sequence"/>
</dbReference>
<dbReference type="GeneID" id="31364781"/>
<dbReference type="RefSeq" id="XP_020429936.1">
    <property type="nucleotide sequence ID" value="XM_020580103.1"/>
</dbReference>
<dbReference type="EMBL" id="ADBJ01000039">
    <property type="protein sequence ID" value="EFA77808.1"/>
    <property type="molecule type" value="Genomic_DNA"/>
</dbReference>
<evidence type="ECO:0000313" key="1">
    <source>
        <dbReference type="EMBL" id="EFA77808.1"/>
    </source>
</evidence>
<accession>D3BL74</accession>
<dbReference type="AlphaFoldDB" id="D3BL74"/>
<protein>
    <submittedName>
        <fullName evidence="1">Uncharacterized protein</fullName>
    </submittedName>
</protein>
<sequence length="301" mass="34800">MDEHQKINVNRYLCTTNHNNNKSINVNNLKNNHNNINEIQKNDILSKDLRDIGIYLPEEVDDDAAPEEYDEFGNLIEYDDEGEPVVLSKQDRNLLKMVEHQQNAQALTDKIRGIDESNLFGNVPVRDIAEAQQEWDHAEYENKQKMLGDITHIDLEDKVPERVELYNEISNRFSVVDDERHIHFRDEDEPSTSSSSEPHFSDQIPAINIASNDDLSTRISKIRQRLQKNQSLSGRLTVEDINKMYQLYREDPELNSAESLAQRFSLDVGATKNMLQYFAVPIVVKYNTGVKSGHWSVIFEQ</sequence>
<name>D3BL74_HETP5</name>
<proteinExistence type="predicted"/>
<evidence type="ECO:0000313" key="2">
    <source>
        <dbReference type="Proteomes" id="UP000001396"/>
    </source>
</evidence>
<dbReference type="InParanoid" id="D3BL74"/>
<organism evidence="1 2">
    <name type="scientific">Heterostelium pallidum (strain ATCC 26659 / Pp 5 / PN500)</name>
    <name type="common">Cellular slime mold</name>
    <name type="synonym">Polysphondylium pallidum</name>
    <dbReference type="NCBI Taxonomy" id="670386"/>
    <lineage>
        <taxon>Eukaryota</taxon>
        <taxon>Amoebozoa</taxon>
        <taxon>Evosea</taxon>
        <taxon>Eumycetozoa</taxon>
        <taxon>Dictyostelia</taxon>
        <taxon>Acytosteliales</taxon>
        <taxon>Acytosteliaceae</taxon>
        <taxon>Heterostelium</taxon>
    </lineage>
</organism>
<gene>
    <name evidence="1" type="ORF">PPL_09306</name>
</gene>
<dbReference type="OMA" id="DMIYRIK"/>